<name>A0A371FSG6_MUCPR</name>
<keyword evidence="1" id="KW-0732">Signal</keyword>
<sequence>MGLRTLSLSLSSIEATTATLLPLLGNASALELVCFMTEGNQGFGFGFGFGFVHREIGCGRRRRMNLVEDGGWVGSGYRMGWDFSFSVIFFHAPL</sequence>
<organism evidence="2 3">
    <name type="scientific">Mucuna pruriens</name>
    <name type="common">Velvet bean</name>
    <name type="synonym">Dolichos pruriens</name>
    <dbReference type="NCBI Taxonomy" id="157652"/>
    <lineage>
        <taxon>Eukaryota</taxon>
        <taxon>Viridiplantae</taxon>
        <taxon>Streptophyta</taxon>
        <taxon>Embryophyta</taxon>
        <taxon>Tracheophyta</taxon>
        <taxon>Spermatophyta</taxon>
        <taxon>Magnoliopsida</taxon>
        <taxon>eudicotyledons</taxon>
        <taxon>Gunneridae</taxon>
        <taxon>Pentapetalae</taxon>
        <taxon>rosids</taxon>
        <taxon>fabids</taxon>
        <taxon>Fabales</taxon>
        <taxon>Fabaceae</taxon>
        <taxon>Papilionoideae</taxon>
        <taxon>50 kb inversion clade</taxon>
        <taxon>NPAAA clade</taxon>
        <taxon>indigoferoid/millettioid clade</taxon>
        <taxon>Phaseoleae</taxon>
        <taxon>Mucuna</taxon>
    </lineage>
</organism>
<accession>A0A371FSG6</accession>
<feature type="chain" id="PRO_5016704983" evidence="1">
    <location>
        <begin position="19"/>
        <end position="94"/>
    </location>
</feature>
<feature type="signal peptide" evidence="1">
    <location>
        <begin position="1"/>
        <end position="18"/>
    </location>
</feature>
<protein>
    <submittedName>
        <fullName evidence="2">Uncharacterized protein</fullName>
    </submittedName>
</protein>
<gene>
    <name evidence="2" type="ORF">CR513_38121</name>
</gene>
<evidence type="ECO:0000313" key="3">
    <source>
        <dbReference type="Proteomes" id="UP000257109"/>
    </source>
</evidence>
<dbReference type="AlphaFoldDB" id="A0A371FSG6"/>
<reference evidence="2" key="1">
    <citation type="submission" date="2018-05" db="EMBL/GenBank/DDBJ databases">
        <title>Draft genome of Mucuna pruriens seed.</title>
        <authorList>
            <person name="Nnadi N.E."/>
            <person name="Vos R."/>
            <person name="Hasami M.H."/>
            <person name="Devisetty U.K."/>
            <person name="Aguiy J.C."/>
        </authorList>
    </citation>
    <scope>NUCLEOTIDE SEQUENCE [LARGE SCALE GENOMIC DNA]</scope>
    <source>
        <strain evidence="2">JCA_2017</strain>
    </source>
</reference>
<dbReference type="EMBL" id="QJKJ01007976">
    <property type="protein sequence ID" value="RDX81248.1"/>
    <property type="molecule type" value="Genomic_DNA"/>
</dbReference>
<keyword evidence="3" id="KW-1185">Reference proteome</keyword>
<proteinExistence type="predicted"/>
<dbReference type="Proteomes" id="UP000257109">
    <property type="component" value="Unassembled WGS sequence"/>
</dbReference>
<feature type="non-terminal residue" evidence="2">
    <location>
        <position position="1"/>
    </location>
</feature>
<evidence type="ECO:0000313" key="2">
    <source>
        <dbReference type="EMBL" id="RDX81248.1"/>
    </source>
</evidence>
<evidence type="ECO:0000256" key="1">
    <source>
        <dbReference type="SAM" id="SignalP"/>
    </source>
</evidence>
<comment type="caution">
    <text evidence="2">The sequence shown here is derived from an EMBL/GenBank/DDBJ whole genome shotgun (WGS) entry which is preliminary data.</text>
</comment>